<dbReference type="AlphaFoldDB" id="A0A840AA98"/>
<dbReference type="Gene3D" id="3.40.50.10610">
    <property type="entry name" value="ABC-type transport auxiliary lipoprotein component"/>
    <property type="match status" value="1"/>
</dbReference>
<dbReference type="Pfam" id="PF03886">
    <property type="entry name" value="ABC_trans_aux"/>
    <property type="match status" value="1"/>
</dbReference>
<evidence type="ECO:0000313" key="2">
    <source>
        <dbReference type="EMBL" id="MBB3897130.1"/>
    </source>
</evidence>
<dbReference type="Proteomes" id="UP000553193">
    <property type="component" value="Unassembled WGS sequence"/>
</dbReference>
<feature type="domain" description="ABC-type transport auxiliary lipoprotein component" evidence="1">
    <location>
        <begin position="38"/>
        <end position="202"/>
    </location>
</feature>
<dbReference type="PROSITE" id="PS51257">
    <property type="entry name" value="PROKAR_LIPOPROTEIN"/>
    <property type="match status" value="1"/>
</dbReference>
<evidence type="ECO:0000313" key="3">
    <source>
        <dbReference type="Proteomes" id="UP000553193"/>
    </source>
</evidence>
<proteinExistence type="predicted"/>
<dbReference type="InterPro" id="IPR005586">
    <property type="entry name" value="ABC_trans_aux"/>
</dbReference>
<accession>A0A840AA98</accession>
<keyword evidence="3" id="KW-1185">Reference proteome</keyword>
<protein>
    <submittedName>
        <fullName evidence="2">ABC-type uncharacterized transport system auxiliary subunit</fullName>
    </submittedName>
</protein>
<dbReference type="SUPFAM" id="SSF159594">
    <property type="entry name" value="XCC0632-like"/>
    <property type="match status" value="1"/>
</dbReference>
<sequence length="216" mass="22506">MTRHLSLPRRGALLGLVGLGGCSVLPDRPFVPTRRHALSPERPAGLPRPHATGQVLLLRTVRAAPGQEVRGLRRIAANGTLDIAFYEEWLAPPAELAEAALRQWLIAGGGFSAVAAPGTRLATPLVLEAELTALEALPAQGQARAGVAALLLRETGALADAQVLAQRSFVATAPLAASTAEEAGLAQAAAMTAALGRVFAEMEAWITAAVPESRRR</sequence>
<gene>
    <name evidence="2" type="ORF">GGQ83_000556</name>
</gene>
<name>A0A840AA98_9PROT</name>
<dbReference type="EMBL" id="JACIDJ010000001">
    <property type="protein sequence ID" value="MBB3897130.1"/>
    <property type="molecule type" value="Genomic_DNA"/>
</dbReference>
<dbReference type="RefSeq" id="WP_184382069.1">
    <property type="nucleotide sequence ID" value="NZ_JACIDJ010000001.1"/>
</dbReference>
<comment type="caution">
    <text evidence="2">The sequence shown here is derived from an EMBL/GenBank/DDBJ whole genome shotgun (WGS) entry which is preliminary data.</text>
</comment>
<evidence type="ECO:0000259" key="1">
    <source>
        <dbReference type="Pfam" id="PF03886"/>
    </source>
</evidence>
<organism evidence="2 3">
    <name type="scientific">Roseococcus suduntuyensis</name>
    <dbReference type="NCBI Taxonomy" id="455361"/>
    <lineage>
        <taxon>Bacteria</taxon>
        <taxon>Pseudomonadati</taxon>
        <taxon>Pseudomonadota</taxon>
        <taxon>Alphaproteobacteria</taxon>
        <taxon>Acetobacterales</taxon>
        <taxon>Roseomonadaceae</taxon>
        <taxon>Roseococcus</taxon>
    </lineage>
</organism>
<reference evidence="2 3" key="1">
    <citation type="submission" date="2020-08" db="EMBL/GenBank/DDBJ databases">
        <title>Genomic Encyclopedia of Type Strains, Phase IV (KMG-IV): sequencing the most valuable type-strain genomes for metagenomic binning, comparative biology and taxonomic classification.</title>
        <authorList>
            <person name="Goeker M."/>
        </authorList>
    </citation>
    <scope>NUCLEOTIDE SEQUENCE [LARGE SCALE GENOMIC DNA]</scope>
    <source>
        <strain evidence="2 3">DSM 19979</strain>
    </source>
</reference>